<dbReference type="OrthoDB" id="2333993at2759"/>
<evidence type="ECO:0000256" key="6">
    <source>
        <dbReference type="SAM" id="Phobius"/>
    </source>
</evidence>
<keyword evidence="3 6" id="KW-1133">Transmembrane helix</keyword>
<evidence type="ECO:0000256" key="1">
    <source>
        <dbReference type="ARBA" id="ARBA00004141"/>
    </source>
</evidence>
<dbReference type="AlphaFoldDB" id="A0A9P6EMX2"/>
<organism evidence="7 8">
    <name type="scientific">Crepidotus variabilis</name>
    <dbReference type="NCBI Taxonomy" id="179855"/>
    <lineage>
        <taxon>Eukaryota</taxon>
        <taxon>Fungi</taxon>
        <taxon>Dikarya</taxon>
        <taxon>Basidiomycota</taxon>
        <taxon>Agaricomycotina</taxon>
        <taxon>Agaricomycetes</taxon>
        <taxon>Agaricomycetidae</taxon>
        <taxon>Agaricales</taxon>
        <taxon>Agaricineae</taxon>
        <taxon>Crepidotaceae</taxon>
        <taxon>Crepidotus</taxon>
    </lineage>
</organism>
<dbReference type="InterPro" id="IPR006696">
    <property type="entry name" value="DUF423"/>
</dbReference>
<feature type="compositionally biased region" description="Acidic residues" evidence="5">
    <location>
        <begin position="408"/>
        <end position="420"/>
    </location>
</feature>
<gene>
    <name evidence="7" type="ORF">CPB83DRAFT_881155</name>
</gene>
<feature type="region of interest" description="Disordered" evidence="5">
    <location>
        <begin position="591"/>
        <end position="612"/>
    </location>
</feature>
<feature type="transmembrane region" description="Helical" evidence="6">
    <location>
        <begin position="80"/>
        <end position="100"/>
    </location>
</feature>
<feature type="region of interest" description="Disordered" evidence="5">
    <location>
        <begin position="161"/>
        <end position="191"/>
    </location>
</feature>
<feature type="transmembrane region" description="Helical" evidence="6">
    <location>
        <begin position="57"/>
        <end position="74"/>
    </location>
</feature>
<comment type="caution">
    <text evidence="7">The sequence shown here is derived from an EMBL/GenBank/DDBJ whole genome shotgun (WGS) entry which is preliminary data.</text>
</comment>
<sequence>MDSPLGLTPPSTHYLWKSGAAFIATGMMLGSFGTHALKTFPGITTDNMHAWETASRYAVFNGLGLMLVSMHPRFEVHRFAGKAILGGAAVFSASIYTVVLGRGKLNFLGPITPLGGIVMIAGFLCPLTKAMASATQSTQLSFFASSASSFRPAPYAPVSASSVASSSSSSRPTFSTRNNSNRGHEPLPQSMDPLATDPNILFIHPPFHTFPNSHLHSDGLTYSVMAENPEWFLDANDFLSQNNSKPNAVAYPPHLEPPRGWCPAKKKDLKERGNDGWPEGEEPRLRCTFCRRTYAGVNAKSMWRRHVFEKHKIAMANRRDGTTDRPRGRGSGIPEENKQLTAIKKSEIHDGLINIIVAPQTIPDVTSQKSRFRSMKDSELTKKRERRNGQSLLPLTPRHPKRALSIPTEEEESEEEEEDLPPPKNPTPPLTPHAEESSDPPAILTSEHRATASPPPVPHSLIPESPYNPLQTPSFRHSPARLASEQPWRFPSPSHPLHSTTRDISLTMLAKPDGTPSIKGLPPVGASPMLALHSSPLSGALHSDSSSYETPARTTFLFGRPGAKSHLFDHVGSPLSSGRFRSFRQRITSSPFPLSSARRTPKTHSRYPSGSSDAWFSTNDRLSALSSSTSSLPDESSSNDPFSIWPSINGVSVVSPVRSARPPMEAESPVVRSGSISSLAGEIGLLEPFALRKAQEPDDEVDDDLKGLLSSSPLRGDSRMDGKRSTPPAHSSADLSPPLKKRRMSMEASHA</sequence>
<keyword evidence="2 6" id="KW-0812">Transmembrane</keyword>
<dbReference type="PANTHER" id="PTHR43461:SF1">
    <property type="entry name" value="TRANSMEMBRANE PROTEIN 256"/>
    <property type="match status" value="1"/>
</dbReference>
<comment type="subcellular location">
    <subcellularLocation>
        <location evidence="1">Membrane</location>
        <topology evidence="1">Multi-pass membrane protein</topology>
    </subcellularLocation>
</comment>
<accession>A0A9P6EMX2</accession>
<name>A0A9P6EMX2_9AGAR</name>
<keyword evidence="8" id="KW-1185">Reference proteome</keyword>
<proteinExistence type="predicted"/>
<feature type="transmembrane region" description="Helical" evidence="6">
    <location>
        <begin position="20"/>
        <end position="37"/>
    </location>
</feature>
<feature type="compositionally biased region" description="Basic and acidic residues" evidence="5">
    <location>
        <begin position="317"/>
        <end position="327"/>
    </location>
</feature>
<feature type="region of interest" description="Disordered" evidence="5">
    <location>
        <begin position="316"/>
        <end position="337"/>
    </location>
</feature>
<dbReference type="GO" id="GO:0016020">
    <property type="term" value="C:membrane"/>
    <property type="evidence" value="ECO:0007669"/>
    <property type="project" value="UniProtKB-SubCell"/>
</dbReference>
<feature type="compositionally biased region" description="Pro residues" evidence="5">
    <location>
        <begin position="422"/>
        <end position="431"/>
    </location>
</feature>
<feature type="compositionally biased region" description="Low complexity" evidence="5">
    <location>
        <begin position="161"/>
        <end position="180"/>
    </location>
</feature>
<evidence type="ECO:0000313" key="8">
    <source>
        <dbReference type="Proteomes" id="UP000807306"/>
    </source>
</evidence>
<feature type="region of interest" description="Disordered" evidence="5">
    <location>
        <begin position="367"/>
        <end position="500"/>
    </location>
</feature>
<dbReference type="Pfam" id="PF04241">
    <property type="entry name" value="DUF423"/>
    <property type="match status" value="1"/>
</dbReference>
<feature type="transmembrane region" description="Helical" evidence="6">
    <location>
        <begin position="107"/>
        <end position="124"/>
    </location>
</feature>
<evidence type="ECO:0000256" key="5">
    <source>
        <dbReference type="SAM" id="MobiDB-lite"/>
    </source>
</evidence>
<dbReference type="PANTHER" id="PTHR43461">
    <property type="entry name" value="TRANSMEMBRANE PROTEIN 256"/>
    <property type="match status" value="1"/>
</dbReference>
<feature type="region of interest" description="Disordered" evidence="5">
    <location>
        <begin position="694"/>
        <end position="751"/>
    </location>
</feature>
<evidence type="ECO:0000256" key="2">
    <source>
        <dbReference type="ARBA" id="ARBA00022692"/>
    </source>
</evidence>
<evidence type="ECO:0000256" key="3">
    <source>
        <dbReference type="ARBA" id="ARBA00022989"/>
    </source>
</evidence>
<evidence type="ECO:0000313" key="7">
    <source>
        <dbReference type="EMBL" id="KAF9532026.1"/>
    </source>
</evidence>
<dbReference type="Proteomes" id="UP000807306">
    <property type="component" value="Unassembled WGS sequence"/>
</dbReference>
<keyword evidence="4 6" id="KW-0472">Membrane</keyword>
<reference evidence="7" key="1">
    <citation type="submission" date="2020-11" db="EMBL/GenBank/DDBJ databases">
        <authorList>
            <consortium name="DOE Joint Genome Institute"/>
            <person name="Ahrendt S."/>
            <person name="Riley R."/>
            <person name="Andreopoulos W."/>
            <person name="Labutti K."/>
            <person name="Pangilinan J."/>
            <person name="Ruiz-Duenas F.J."/>
            <person name="Barrasa J.M."/>
            <person name="Sanchez-Garcia M."/>
            <person name="Camarero S."/>
            <person name="Miyauchi S."/>
            <person name="Serrano A."/>
            <person name="Linde D."/>
            <person name="Babiker R."/>
            <person name="Drula E."/>
            <person name="Ayuso-Fernandez I."/>
            <person name="Pacheco R."/>
            <person name="Padilla G."/>
            <person name="Ferreira P."/>
            <person name="Barriuso J."/>
            <person name="Kellner H."/>
            <person name="Castanera R."/>
            <person name="Alfaro M."/>
            <person name="Ramirez L."/>
            <person name="Pisabarro A.G."/>
            <person name="Kuo A."/>
            <person name="Tritt A."/>
            <person name="Lipzen A."/>
            <person name="He G."/>
            <person name="Yan M."/>
            <person name="Ng V."/>
            <person name="Cullen D."/>
            <person name="Martin F."/>
            <person name="Rosso M.-N."/>
            <person name="Henrissat B."/>
            <person name="Hibbett D."/>
            <person name="Martinez A.T."/>
            <person name="Grigoriev I.V."/>
        </authorList>
    </citation>
    <scope>NUCLEOTIDE SEQUENCE</scope>
    <source>
        <strain evidence="7">CBS 506.95</strain>
    </source>
</reference>
<evidence type="ECO:0000256" key="4">
    <source>
        <dbReference type="ARBA" id="ARBA00023136"/>
    </source>
</evidence>
<dbReference type="EMBL" id="MU157833">
    <property type="protein sequence ID" value="KAF9532026.1"/>
    <property type="molecule type" value="Genomic_DNA"/>
</dbReference>
<protein>
    <submittedName>
        <fullName evidence="7">Uncharacterized protein</fullName>
    </submittedName>
</protein>